<proteinExistence type="inferred from homology"/>
<dbReference type="InterPro" id="IPR001031">
    <property type="entry name" value="Thioesterase"/>
</dbReference>
<evidence type="ECO:0000313" key="4">
    <source>
        <dbReference type="Proteomes" id="UP001500736"/>
    </source>
</evidence>
<comment type="caution">
    <text evidence="3">The sequence shown here is derived from an EMBL/GenBank/DDBJ whole genome shotgun (WGS) entry which is preliminary data.</text>
</comment>
<reference evidence="3 4" key="1">
    <citation type="journal article" date="2019" name="Int. J. Syst. Evol. Microbiol.">
        <title>The Global Catalogue of Microorganisms (GCM) 10K type strain sequencing project: providing services to taxonomists for standard genome sequencing and annotation.</title>
        <authorList>
            <consortium name="The Broad Institute Genomics Platform"/>
            <consortium name="The Broad Institute Genome Sequencing Center for Infectious Disease"/>
            <person name="Wu L."/>
            <person name="Ma J."/>
        </authorList>
    </citation>
    <scope>NUCLEOTIDE SEQUENCE [LARGE SCALE GENOMIC DNA]</scope>
    <source>
        <strain evidence="3 4">JCM 15976</strain>
    </source>
</reference>
<dbReference type="InterPro" id="IPR029058">
    <property type="entry name" value="AB_hydrolase_fold"/>
</dbReference>
<dbReference type="SUPFAM" id="SSF53474">
    <property type="entry name" value="alpha/beta-Hydrolases"/>
    <property type="match status" value="1"/>
</dbReference>
<evidence type="ECO:0000313" key="3">
    <source>
        <dbReference type="EMBL" id="GAA0740441.1"/>
    </source>
</evidence>
<dbReference type="RefSeq" id="WP_343796373.1">
    <property type="nucleotide sequence ID" value="NZ_BAAAGF010000001.1"/>
</dbReference>
<dbReference type="Pfam" id="PF00975">
    <property type="entry name" value="Thioesterase"/>
    <property type="match status" value="1"/>
</dbReference>
<organism evidence="3 4">
    <name type="scientific">Gaetbulibacter jejuensis</name>
    <dbReference type="NCBI Taxonomy" id="584607"/>
    <lineage>
        <taxon>Bacteria</taxon>
        <taxon>Pseudomonadati</taxon>
        <taxon>Bacteroidota</taxon>
        <taxon>Flavobacteriia</taxon>
        <taxon>Flavobacteriales</taxon>
        <taxon>Flavobacteriaceae</taxon>
        <taxon>Gaetbulibacter</taxon>
    </lineage>
</organism>
<feature type="domain" description="Thioesterase" evidence="2">
    <location>
        <begin position="5"/>
        <end position="230"/>
    </location>
</feature>
<accession>A0ABN1JJP5</accession>
<evidence type="ECO:0000259" key="2">
    <source>
        <dbReference type="Pfam" id="PF00975"/>
    </source>
</evidence>
<dbReference type="PANTHER" id="PTHR11487:SF0">
    <property type="entry name" value="S-ACYL FATTY ACID SYNTHASE THIOESTERASE, MEDIUM CHAIN"/>
    <property type="match status" value="1"/>
</dbReference>
<keyword evidence="4" id="KW-1185">Reference proteome</keyword>
<dbReference type="PANTHER" id="PTHR11487">
    <property type="entry name" value="THIOESTERASE"/>
    <property type="match status" value="1"/>
</dbReference>
<dbReference type="Proteomes" id="UP001500736">
    <property type="component" value="Unassembled WGS sequence"/>
</dbReference>
<gene>
    <name evidence="3" type="ORF">GCM10009431_10580</name>
</gene>
<comment type="similarity">
    <text evidence="1">Belongs to the thioesterase family.</text>
</comment>
<name>A0ABN1JJP5_9FLAO</name>
<sequence>MSKLKLFCFPFAGGSASYFSSWQKLFDDSIEVHSIELKGRGRRVNETHYTDFDDLVEDVFERIRLKIGASDYALFGHSMGALISFRLYHKIVENELPLPNHLFLSGKAAPQIFREDVKIYHKLDDETFKKEIIELGGTSKVLFENKDLHNLFLPILKNDFRICEENLFDASAKPIDKDITIFVGREDDILSEQVIGWEEQTLRRCNIHVFNGGHFFINNNLDQITQIIKQSLQSKT</sequence>
<evidence type="ECO:0000256" key="1">
    <source>
        <dbReference type="ARBA" id="ARBA00007169"/>
    </source>
</evidence>
<protein>
    <submittedName>
        <fullName evidence="3">Thioesterase domain-containing protein</fullName>
    </submittedName>
</protein>
<dbReference type="InterPro" id="IPR012223">
    <property type="entry name" value="TEII"/>
</dbReference>
<dbReference type="Gene3D" id="3.40.50.1820">
    <property type="entry name" value="alpha/beta hydrolase"/>
    <property type="match status" value="1"/>
</dbReference>
<dbReference type="EMBL" id="BAAAGF010000001">
    <property type="protein sequence ID" value="GAA0740441.1"/>
    <property type="molecule type" value="Genomic_DNA"/>
</dbReference>